<evidence type="ECO:0000256" key="4">
    <source>
        <dbReference type="ARBA" id="ARBA00023002"/>
    </source>
</evidence>
<dbReference type="GO" id="GO:0004791">
    <property type="term" value="F:thioredoxin-disulfide reductase (NADPH) activity"/>
    <property type="evidence" value="ECO:0000318"/>
    <property type="project" value="GO_Central"/>
</dbReference>
<evidence type="ECO:0000313" key="10">
    <source>
        <dbReference type="EMBL" id="EAY04700.1"/>
    </source>
</evidence>
<keyword evidence="4 7" id="KW-0560">Oxidoreductase</keyword>
<evidence type="ECO:0000259" key="9">
    <source>
        <dbReference type="Pfam" id="PF07992"/>
    </source>
</evidence>
<comment type="catalytic activity">
    <reaction evidence="7">
        <text>[thioredoxin]-dithiol + NADP(+) = [thioredoxin]-disulfide + NADPH + H(+)</text>
        <dbReference type="Rhea" id="RHEA:20345"/>
        <dbReference type="Rhea" id="RHEA-COMP:10698"/>
        <dbReference type="Rhea" id="RHEA-COMP:10700"/>
        <dbReference type="ChEBI" id="CHEBI:15378"/>
        <dbReference type="ChEBI" id="CHEBI:29950"/>
        <dbReference type="ChEBI" id="CHEBI:50058"/>
        <dbReference type="ChEBI" id="CHEBI:57783"/>
        <dbReference type="ChEBI" id="CHEBI:58349"/>
        <dbReference type="EC" id="1.8.1.9"/>
    </reaction>
</comment>
<evidence type="ECO:0000313" key="11">
    <source>
        <dbReference type="Proteomes" id="UP000001542"/>
    </source>
</evidence>
<comment type="similarity">
    <text evidence="1 7">Belongs to the class-II pyridine nucleotide-disulfide oxidoreductase family.</text>
</comment>
<evidence type="ECO:0000256" key="2">
    <source>
        <dbReference type="ARBA" id="ARBA00022630"/>
    </source>
</evidence>
<dbReference type="GO" id="GO:0005737">
    <property type="term" value="C:cytoplasm"/>
    <property type="evidence" value="ECO:0007669"/>
    <property type="project" value="InterPro"/>
</dbReference>
<dbReference type="InterPro" id="IPR036188">
    <property type="entry name" value="FAD/NAD-bd_sf"/>
</dbReference>
<dbReference type="Gene3D" id="3.50.50.60">
    <property type="entry name" value="FAD/NAD(P)-binding domain"/>
    <property type="match status" value="2"/>
</dbReference>
<evidence type="ECO:0000256" key="8">
    <source>
        <dbReference type="RuleBase" id="RU003881"/>
    </source>
</evidence>
<dbReference type="InterPro" id="IPR005982">
    <property type="entry name" value="Thioredox_Rdtase"/>
</dbReference>
<keyword evidence="3 7" id="KW-0274">FAD</keyword>
<evidence type="ECO:0000256" key="5">
    <source>
        <dbReference type="ARBA" id="ARBA00023157"/>
    </source>
</evidence>
<dbReference type="EMBL" id="DS113468">
    <property type="protein sequence ID" value="EAY04700.1"/>
    <property type="molecule type" value="Genomic_DNA"/>
</dbReference>
<gene>
    <name evidence="10" type="ORF">TVAG_474980</name>
</gene>
<dbReference type="InterPro" id="IPR023753">
    <property type="entry name" value="FAD/NAD-binding_dom"/>
</dbReference>
<dbReference type="SUPFAM" id="SSF51905">
    <property type="entry name" value="FAD/NAD(P)-binding domain"/>
    <property type="match status" value="1"/>
</dbReference>
<evidence type="ECO:0000256" key="3">
    <source>
        <dbReference type="ARBA" id="ARBA00022827"/>
    </source>
</evidence>
<sequence>MSAQAFDLVIIGSGPGGSTAALYAARAGLKTVVLHGEVPGGQLTTTTELENFPGWKGTGPGLVEHIEQQATAAGAEYRYEVVTKVDFSVNPKRLETDMGTTYDAKTVIIATGATAVYLGIPSEERLKGRGVSACATCDGPLYKGKNVCVVGGGDAAAEEALFLNNICKSVHMIHRRDQLRASLPMRKRVEKSTIKMVWDSEVDEILGENKVTAVRVKNNKTGETQEIPCDGIFIAIGHRPATAIFKEYLETDAQGYFVTNGSPATKVPGVFVCGDCADRTYRQAITSAGTGCQAALLAERYLSD</sequence>
<dbReference type="InterPro" id="IPR008255">
    <property type="entry name" value="Pyr_nucl-diS_OxRdtase_2_AS"/>
</dbReference>
<feature type="domain" description="FAD/NAD(P)-binding" evidence="9">
    <location>
        <begin position="6"/>
        <end position="290"/>
    </location>
</feature>
<keyword evidence="2 7" id="KW-0285">Flavoprotein</keyword>
<proteinExistence type="inferred from homology"/>
<dbReference type="RefSeq" id="XP_001316923.1">
    <property type="nucleotide sequence ID" value="XM_001316888.1"/>
</dbReference>
<dbReference type="EC" id="1.8.1.9" evidence="7"/>
<dbReference type="KEGG" id="tva:4762563"/>
<dbReference type="Pfam" id="PF07992">
    <property type="entry name" value="Pyr_redox_2"/>
    <property type="match status" value="1"/>
</dbReference>
<dbReference type="PRINTS" id="PR00368">
    <property type="entry name" value="FADPNR"/>
</dbReference>
<keyword evidence="8" id="KW-0521">NADP</keyword>
<keyword evidence="5" id="KW-1015">Disulfide bond</keyword>
<dbReference type="VEuPathDB" id="TrichDB:TVAGG3_0344710"/>
<evidence type="ECO:0000256" key="7">
    <source>
        <dbReference type="RuleBase" id="RU003880"/>
    </source>
</evidence>
<comment type="cofactor">
    <cofactor evidence="8">
        <name>FAD</name>
        <dbReference type="ChEBI" id="CHEBI:57692"/>
    </cofactor>
    <text evidence="8">Binds 1 FAD per subunit.</text>
</comment>
<dbReference type="PROSITE" id="PS00573">
    <property type="entry name" value="PYRIDINE_REDOX_2"/>
    <property type="match status" value="1"/>
</dbReference>
<reference evidence="10" key="1">
    <citation type="submission" date="2006-10" db="EMBL/GenBank/DDBJ databases">
        <authorList>
            <person name="Amadeo P."/>
            <person name="Zhao Q."/>
            <person name="Wortman J."/>
            <person name="Fraser-Liggett C."/>
            <person name="Carlton J."/>
        </authorList>
    </citation>
    <scope>NUCLEOTIDE SEQUENCE</scope>
    <source>
        <strain evidence="10">G3</strain>
    </source>
</reference>
<dbReference type="Proteomes" id="UP000001542">
    <property type="component" value="Unassembled WGS sequence"/>
</dbReference>
<dbReference type="AlphaFoldDB" id="A0A8U0WQ27"/>
<organism evidence="10 11">
    <name type="scientific">Trichomonas vaginalis (strain ATCC PRA-98 / G3)</name>
    <dbReference type="NCBI Taxonomy" id="412133"/>
    <lineage>
        <taxon>Eukaryota</taxon>
        <taxon>Metamonada</taxon>
        <taxon>Parabasalia</taxon>
        <taxon>Trichomonadida</taxon>
        <taxon>Trichomonadidae</taxon>
        <taxon>Trichomonas</taxon>
    </lineage>
</organism>
<dbReference type="InterPro" id="IPR050097">
    <property type="entry name" value="Ferredoxin-NADP_redctase_2"/>
</dbReference>
<keyword evidence="11" id="KW-1185">Reference proteome</keyword>
<name>A0A8U0WQ27_TRIV3</name>
<dbReference type="SMR" id="A0A8U0WQ27"/>
<dbReference type="NCBIfam" id="TIGR01292">
    <property type="entry name" value="TRX_reduct"/>
    <property type="match status" value="1"/>
</dbReference>
<dbReference type="PANTHER" id="PTHR48105">
    <property type="entry name" value="THIOREDOXIN REDUCTASE 1-RELATED-RELATED"/>
    <property type="match status" value="1"/>
</dbReference>
<dbReference type="GO" id="GO:0019430">
    <property type="term" value="P:removal of superoxide radicals"/>
    <property type="evidence" value="ECO:0007669"/>
    <property type="project" value="UniProtKB-UniRule"/>
</dbReference>
<dbReference type="OrthoDB" id="371245at2759"/>
<evidence type="ECO:0000256" key="6">
    <source>
        <dbReference type="ARBA" id="ARBA00023284"/>
    </source>
</evidence>
<comment type="subunit">
    <text evidence="7">Homodimer.</text>
</comment>
<accession>A0A8U0WQ27</accession>
<dbReference type="OMA" id="GPCHVLK"/>
<keyword evidence="6 7" id="KW-0676">Redox-active center</keyword>
<evidence type="ECO:0000256" key="1">
    <source>
        <dbReference type="ARBA" id="ARBA00009333"/>
    </source>
</evidence>
<dbReference type="PRINTS" id="PR00469">
    <property type="entry name" value="PNDRDTASEII"/>
</dbReference>
<protein>
    <recommendedName>
        <fullName evidence="7">Thioredoxin reductase</fullName>
        <ecNumber evidence="7">1.8.1.9</ecNumber>
    </recommendedName>
</protein>
<reference evidence="10" key="2">
    <citation type="journal article" date="2007" name="Science">
        <title>Draft genome sequence of the sexually transmitted pathogen Trichomonas vaginalis.</title>
        <authorList>
            <person name="Carlton J.M."/>
            <person name="Hirt R.P."/>
            <person name="Silva J.C."/>
            <person name="Delcher A.L."/>
            <person name="Schatz M."/>
            <person name="Zhao Q."/>
            <person name="Wortman J.R."/>
            <person name="Bidwell S.L."/>
            <person name="Alsmark U.C.M."/>
            <person name="Besteiro S."/>
            <person name="Sicheritz-Ponten T."/>
            <person name="Noel C.J."/>
            <person name="Dacks J.B."/>
            <person name="Foster P.G."/>
            <person name="Simillion C."/>
            <person name="Van de Peer Y."/>
            <person name="Miranda-Saavedra D."/>
            <person name="Barton G.J."/>
            <person name="Westrop G.D."/>
            <person name="Mueller S."/>
            <person name="Dessi D."/>
            <person name="Fiori P.L."/>
            <person name="Ren Q."/>
            <person name="Paulsen I."/>
            <person name="Zhang H."/>
            <person name="Bastida-Corcuera F.D."/>
            <person name="Simoes-Barbosa A."/>
            <person name="Brown M.T."/>
            <person name="Hayes R.D."/>
            <person name="Mukherjee M."/>
            <person name="Okumura C.Y."/>
            <person name="Schneider R."/>
            <person name="Smith A.J."/>
            <person name="Vanacova S."/>
            <person name="Villalvazo M."/>
            <person name="Haas B.J."/>
            <person name="Pertea M."/>
            <person name="Feldblyum T.V."/>
            <person name="Utterback T.R."/>
            <person name="Shu C.L."/>
            <person name="Osoegawa K."/>
            <person name="de Jong P.J."/>
            <person name="Hrdy I."/>
            <person name="Horvathova L."/>
            <person name="Zubacova Z."/>
            <person name="Dolezal P."/>
            <person name="Malik S.B."/>
            <person name="Logsdon J.M. Jr."/>
            <person name="Henze K."/>
            <person name="Gupta A."/>
            <person name="Wang C.C."/>
            <person name="Dunne R.L."/>
            <person name="Upcroft J.A."/>
            <person name="Upcroft P."/>
            <person name="White O."/>
            <person name="Salzberg S.L."/>
            <person name="Tang P."/>
            <person name="Chiu C.-H."/>
            <person name="Lee Y.-S."/>
            <person name="Embley T.M."/>
            <person name="Coombs G.H."/>
            <person name="Mottram J.C."/>
            <person name="Tachezy J."/>
            <person name="Fraser-Liggett C.M."/>
            <person name="Johnson P.J."/>
        </authorList>
    </citation>
    <scope>NUCLEOTIDE SEQUENCE [LARGE SCALE GENOMIC DNA]</scope>
    <source>
        <strain evidence="10">G3</strain>
    </source>
</reference>
<dbReference type="GO" id="GO:0045454">
    <property type="term" value="P:cell redox homeostasis"/>
    <property type="evidence" value="ECO:0000318"/>
    <property type="project" value="GO_Central"/>
</dbReference>